<gene>
    <name evidence="2" type="primary">LOC142179795</name>
</gene>
<accession>A0AC58UBA4</accession>
<evidence type="ECO:0000313" key="1">
    <source>
        <dbReference type="Proteomes" id="UP000790787"/>
    </source>
</evidence>
<sequence length="369" mass="41553">MGGSSGSINAFLVGDREKDWIVDSGATNYMVSDINMLDKKQEVNKNKTRKVHLPNGGVAKDLYNGDVKAIGREDDDTPQQNGITKRKNRLSSTVLGGKSPFEIFHMKRPSLDHMRTPGCLCYAKRMNVHNKFKARVIATTFMGYSTVIKGYILYDLSKHSFFTNGDVTFIDNTFSFRLEKPHIDNMFLDAGSLEQPKLVQEAEMDLMDSIVDNDVAQERVPPMKMDIPYTTCPDMVYEDPTPAAPVQPHDTSEVVPNGADTTSPLQMNPPPLQEVRKSSRDKRVPIWMTDYITTSNQQPHSVSNSVHQMDVYNVFLQGNLYDEVNMDLPEGFANQEETKVMVCRLVKYLCGLKQASGQWNVKLTEALIQ</sequence>
<organism evidence="1 2">
    <name type="scientific">Nicotiana tabacum</name>
    <name type="common">Common tobacco</name>
    <dbReference type="NCBI Taxonomy" id="4097"/>
    <lineage>
        <taxon>Eukaryota</taxon>
        <taxon>Viridiplantae</taxon>
        <taxon>Streptophyta</taxon>
        <taxon>Embryophyta</taxon>
        <taxon>Tracheophyta</taxon>
        <taxon>Spermatophyta</taxon>
        <taxon>Magnoliopsida</taxon>
        <taxon>eudicotyledons</taxon>
        <taxon>Gunneridae</taxon>
        <taxon>Pentapetalae</taxon>
        <taxon>asterids</taxon>
        <taxon>lamiids</taxon>
        <taxon>Solanales</taxon>
        <taxon>Solanaceae</taxon>
        <taxon>Nicotianoideae</taxon>
        <taxon>Nicotianeae</taxon>
        <taxon>Nicotiana</taxon>
    </lineage>
</organism>
<reference evidence="2" key="2">
    <citation type="submission" date="2025-08" db="UniProtKB">
        <authorList>
            <consortium name="RefSeq"/>
        </authorList>
    </citation>
    <scope>IDENTIFICATION</scope>
    <source>
        <tissue evidence="2">Leaf</tissue>
    </source>
</reference>
<dbReference type="Proteomes" id="UP000790787">
    <property type="component" value="Chromosome 4"/>
</dbReference>
<dbReference type="RefSeq" id="XP_075106772.1">
    <property type="nucleotide sequence ID" value="XM_075250671.1"/>
</dbReference>
<protein>
    <submittedName>
        <fullName evidence="2">Uncharacterized protein LOC142179795</fullName>
    </submittedName>
</protein>
<keyword evidence="1" id="KW-1185">Reference proteome</keyword>
<reference evidence="1" key="1">
    <citation type="journal article" date="2014" name="Nat. Commun.">
        <title>The tobacco genome sequence and its comparison with those of tomato and potato.</title>
        <authorList>
            <person name="Sierro N."/>
            <person name="Battey J.N."/>
            <person name="Ouadi S."/>
            <person name="Bakaher N."/>
            <person name="Bovet L."/>
            <person name="Willig A."/>
            <person name="Goepfert S."/>
            <person name="Peitsch M.C."/>
            <person name="Ivanov N.V."/>
        </authorList>
    </citation>
    <scope>NUCLEOTIDE SEQUENCE [LARGE SCALE GENOMIC DNA]</scope>
</reference>
<evidence type="ECO:0000313" key="2">
    <source>
        <dbReference type="RefSeq" id="XP_075106772.1"/>
    </source>
</evidence>
<proteinExistence type="predicted"/>
<name>A0AC58UBA4_TOBAC</name>